<evidence type="ECO:0000313" key="5">
    <source>
        <dbReference type="Proteomes" id="UP000076858"/>
    </source>
</evidence>
<dbReference type="SUPFAM" id="SSF56672">
    <property type="entry name" value="DNA/RNA polymerases"/>
    <property type="match status" value="1"/>
</dbReference>
<evidence type="ECO:0008006" key="6">
    <source>
        <dbReference type="Google" id="ProtNLM"/>
    </source>
</evidence>
<dbReference type="GO" id="GO:0071897">
    <property type="term" value="P:DNA biosynthetic process"/>
    <property type="evidence" value="ECO:0007669"/>
    <property type="project" value="UniProtKB-ARBA"/>
</dbReference>
<dbReference type="InterPro" id="IPR041588">
    <property type="entry name" value="Integrase_H2C2"/>
</dbReference>
<dbReference type="InterPro" id="IPR040676">
    <property type="entry name" value="DUF5641"/>
</dbReference>
<sequence length="867" mass="99030">MCRVAGFKSQLINCRLEDVTLETVFANCTISSPIGDIPGGINESVSHNLVTIVWKESLIKIQQCKLRLVETGIAQRYLTKNSEIEKIRDVQQQLDFVYNTTSQKYCNLSQTNAEAVKFLWITEPETPGSPLMAYKWKRVPFGLSSSPFLLRVTLNKHLDGMEPLYSTTIRQLKEKIYVDDYLGGADNINWRKVNLRSWGFNGIPNPTPSNLILRQSSKSQQDSKSSDQKNVLRISARATRKESHNSSEIRVFGDASEAANEAVAYARLQTKNSDTVIHFLASKTKVAPLPKKKVTLPRLELLSSLLAVRYSSIMAAGSNFVMESSTPKNRLKTTTYLQKMSRKRHTSENSNQDRRRKTNNDLQEGRQPHHKEKIAVLRPVWDARDKLIKVRRRLELELRDRDIEPTILLPAHHPVVKLILQDRHVSLKHAGVKTTLSDLRERFWIIKGRQQTKSIWHACIKCQRRSSNQRSKQKSSKSWVWISQGRFITNTQYCVRNAIKRILQPPWIPRQRMVRLWSLRKPPIEQVTDTFLHGFTNAPWCFKISFCGLRCVRKTQPKCYACLFTCAVTRAVHLELTKTTFVRDFLLAFRRFSARRVSVSIMYSDNAQTFRRSNGRACLENDELEVILIEIESVVNARPLTYVAEGSDDPLPITLNQFLNNRRSNCTPSEKAVNLVAPDATNANILEMDRQRREYVSDTCERFVTDYLLQIDKFHSKVGPGRKIRVGGLLIIDDDNTKCLMWTVGIVKELITSRDGLIRSVMVKTPNGNLINSAIQSLHPLELRKDQPGDVEVPPAPELESEQEELSPLVSVADPIEQEEPWTTGSGEEGVGNIPYSQQTTRTERRTRVPLRFFLMIWGALARGPSS</sequence>
<dbReference type="GO" id="GO:0003676">
    <property type="term" value="F:nucleic acid binding"/>
    <property type="evidence" value="ECO:0007669"/>
    <property type="project" value="InterPro"/>
</dbReference>
<feature type="region of interest" description="Disordered" evidence="1">
    <location>
        <begin position="209"/>
        <end position="231"/>
    </location>
</feature>
<dbReference type="InterPro" id="IPR008042">
    <property type="entry name" value="Retrotrans_Pao"/>
</dbReference>
<comment type="caution">
    <text evidence="4">The sequence shown here is derived from an EMBL/GenBank/DDBJ whole genome shotgun (WGS) entry which is preliminary data.</text>
</comment>
<name>A0A164NZS5_9CRUS</name>
<dbReference type="InterPro" id="IPR036397">
    <property type="entry name" value="RNaseH_sf"/>
</dbReference>
<dbReference type="Gene3D" id="1.10.340.70">
    <property type="match status" value="1"/>
</dbReference>
<protein>
    <recommendedName>
        <fullName evidence="6">DUF5641 domain-containing protein</fullName>
    </recommendedName>
</protein>
<organism evidence="4 5">
    <name type="scientific">Daphnia magna</name>
    <dbReference type="NCBI Taxonomy" id="35525"/>
    <lineage>
        <taxon>Eukaryota</taxon>
        <taxon>Metazoa</taxon>
        <taxon>Ecdysozoa</taxon>
        <taxon>Arthropoda</taxon>
        <taxon>Crustacea</taxon>
        <taxon>Branchiopoda</taxon>
        <taxon>Diplostraca</taxon>
        <taxon>Cladocera</taxon>
        <taxon>Anomopoda</taxon>
        <taxon>Daphniidae</taxon>
        <taxon>Daphnia</taxon>
    </lineage>
</organism>
<dbReference type="AlphaFoldDB" id="A0A164NZS5"/>
<gene>
    <name evidence="4" type="ORF">APZ42_030176</name>
</gene>
<feature type="region of interest" description="Disordered" evidence="1">
    <location>
        <begin position="335"/>
        <end position="369"/>
    </location>
</feature>
<evidence type="ECO:0000259" key="3">
    <source>
        <dbReference type="Pfam" id="PF18701"/>
    </source>
</evidence>
<keyword evidence="5" id="KW-1185">Reference proteome</keyword>
<dbReference type="EMBL" id="LRGB01002761">
    <property type="protein sequence ID" value="KZS06386.1"/>
    <property type="molecule type" value="Genomic_DNA"/>
</dbReference>
<evidence type="ECO:0000259" key="2">
    <source>
        <dbReference type="Pfam" id="PF17921"/>
    </source>
</evidence>
<feature type="region of interest" description="Disordered" evidence="1">
    <location>
        <begin position="820"/>
        <end position="843"/>
    </location>
</feature>
<feature type="region of interest" description="Disordered" evidence="1">
    <location>
        <begin position="785"/>
        <end position="807"/>
    </location>
</feature>
<reference evidence="4 5" key="1">
    <citation type="submission" date="2016-03" db="EMBL/GenBank/DDBJ databases">
        <title>EvidentialGene: Evidence-directed Construction of Genes on Genomes.</title>
        <authorList>
            <person name="Gilbert D.G."/>
            <person name="Choi J.-H."/>
            <person name="Mockaitis K."/>
            <person name="Colbourne J."/>
            <person name="Pfrender M."/>
        </authorList>
    </citation>
    <scope>NUCLEOTIDE SEQUENCE [LARGE SCALE GENOMIC DNA]</scope>
    <source>
        <strain evidence="4 5">Xinb3</strain>
        <tissue evidence="4">Complete organism</tissue>
    </source>
</reference>
<dbReference type="OrthoDB" id="5973968at2759"/>
<dbReference type="PANTHER" id="PTHR47331">
    <property type="entry name" value="PHD-TYPE DOMAIN-CONTAINING PROTEIN"/>
    <property type="match status" value="1"/>
</dbReference>
<dbReference type="Gene3D" id="3.30.420.10">
    <property type="entry name" value="Ribonuclease H-like superfamily/Ribonuclease H"/>
    <property type="match status" value="1"/>
</dbReference>
<evidence type="ECO:0000256" key="1">
    <source>
        <dbReference type="SAM" id="MobiDB-lite"/>
    </source>
</evidence>
<accession>A0A164NZS5</accession>
<proteinExistence type="predicted"/>
<feature type="domain" description="DUF5641" evidence="3">
    <location>
        <begin position="701"/>
        <end position="776"/>
    </location>
</feature>
<dbReference type="Pfam" id="PF17921">
    <property type="entry name" value="Integrase_H2C2"/>
    <property type="match status" value="1"/>
</dbReference>
<dbReference type="Pfam" id="PF05380">
    <property type="entry name" value="Peptidase_A17"/>
    <property type="match status" value="1"/>
</dbReference>
<dbReference type="Pfam" id="PF18701">
    <property type="entry name" value="DUF5641"/>
    <property type="match status" value="1"/>
</dbReference>
<feature type="domain" description="Integrase zinc-binding" evidence="2">
    <location>
        <begin position="415"/>
        <end position="467"/>
    </location>
</feature>
<dbReference type="Proteomes" id="UP000076858">
    <property type="component" value="Unassembled WGS sequence"/>
</dbReference>
<evidence type="ECO:0000313" key="4">
    <source>
        <dbReference type="EMBL" id="KZS06386.1"/>
    </source>
</evidence>
<dbReference type="InterPro" id="IPR043502">
    <property type="entry name" value="DNA/RNA_pol_sf"/>
</dbReference>